<dbReference type="SMART" id="SM01409">
    <property type="entry name" value="RNA_pol_Rpb6"/>
    <property type="match status" value="1"/>
</dbReference>
<dbReference type="InterPro" id="IPR003716">
    <property type="entry name" value="DNA-dir_RNA_pol_omega"/>
</dbReference>
<dbReference type="PANTHER" id="PTHR34476:SF1">
    <property type="entry name" value="DNA-DIRECTED RNA POLYMERASE SUBUNIT OMEGA"/>
    <property type="match status" value="1"/>
</dbReference>
<dbReference type="GO" id="GO:0006351">
    <property type="term" value="P:DNA-templated transcription"/>
    <property type="evidence" value="ECO:0007669"/>
    <property type="project" value="UniProtKB-UniRule"/>
</dbReference>
<dbReference type="PANTHER" id="PTHR34476">
    <property type="entry name" value="DNA-DIRECTED RNA POLYMERASE SUBUNIT OMEGA"/>
    <property type="match status" value="1"/>
</dbReference>
<dbReference type="Gene3D" id="3.90.940.10">
    <property type="match status" value="1"/>
</dbReference>
<evidence type="ECO:0000256" key="3">
    <source>
        <dbReference type="ARBA" id="ARBA00013725"/>
    </source>
</evidence>
<keyword evidence="13" id="KW-1185">Reference proteome</keyword>
<dbReference type="GO" id="GO:0003899">
    <property type="term" value="F:DNA-directed RNA polymerase activity"/>
    <property type="evidence" value="ECO:0007669"/>
    <property type="project" value="UniProtKB-UniRule"/>
</dbReference>
<evidence type="ECO:0000256" key="10">
    <source>
        <dbReference type="ARBA" id="ARBA00048552"/>
    </source>
</evidence>
<dbReference type="RefSeq" id="WP_092748667.1">
    <property type="nucleotide sequence ID" value="NZ_FMYL01000007.1"/>
</dbReference>
<keyword evidence="6 11" id="KW-0548">Nucleotidyltransferase</keyword>
<comment type="function">
    <text evidence="11">Promotes RNA polymerase assembly. Latches the N- and C-terminal regions of the beta' subunit thereby facilitating its interaction with the beta and alpha subunits.</text>
</comment>
<evidence type="ECO:0000313" key="12">
    <source>
        <dbReference type="EMBL" id="SDB99880.1"/>
    </source>
</evidence>
<evidence type="ECO:0000256" key="9">
    <source>
        <dbReference type="ARBA" id="ARBA00030998"/>
    </source>
</evidence>
<sequence length="92" mass="10524">MARVTVEDCLEHVDNRFELVLVASKRARQLSRQGLEPTVEWDNDKPTVVSLREIALGHVTKDILKQRDQDYQRSNLDLALSANNLGLDNFSF</sequence>
<keyword evidence="4 11" id="KW-0240">DNA-directed RNA polymerase</keyword>
<dbReference type="OrthoDB" id="9796300at2"/>
<dbReference type="EMBL" id="FMYL01000007">
    <property type="protein sequence ID" value="SDB99880.1"/>
    <property type="molecule type" value="Genomic_DNA"/>
</dbReference>
<evidence type="ECO:0000256" key="1">
    <source>
        <dbReference type="ARBA" id="ARBA00006711"/>
    </source>
</evidence>
<comment type="similarity">
    <text evidence="1 11">Belongs to the RNA polymerase subunit omega family.</text>
</comment>
<evidence type="ECO:0000256" key="11">
    <source>
        <dbReference type="HAMAP-Rule" id="MF_00366"/>
    </source>
</evidence>
<gene>
    <name evidence="11" type="primary">rpoZ</name>
    <name evidence="12" type="ORF">SAMN05421733_107147</name>
</gene>
<evidence type="ECO:0000256" key="2">
    <source>
        <dbReference type="ARBA" id="ARBA00012418"/>
    </source>
</evidence>
<dbReference type="EC" id="2.7.7.6" evidence="2 11"/>
<dbReference type="STRING" id="1219383.SAMN05421733_107147"/>
<evidence type="ECO:0000256" key="8">
    <source>
        <dbReference type="ARBA" id="ARBA00029924"/>
    </source>
</evidence>
<evidence type="ECO:0000256" key="6">
    <source>
        <dbReference type="ARBA" id="ARBA00022695"/>
    </source>
</evidence>
<keyword evidence="7 11" id="KW-0804">Transcription</keyword>
<evidence type="ECO:0000256" key="7">
    <source>
        <dbReference type="ARBA" id="ARBA00023163"/>
    </source>
</evidence>
<comment type="catalytic activity">
    <reaction evidence="10 11">
        <text>RNA(n) + a ribonucleoside 5'-triphosphate = RNA(n+1) + diphosphate</text>
        <dbReference type="Rhea" id="RHEA:21248"/>
        <dbReference type="Rhea" id="RHEA-COMP:14527"/>
        <dbReference type="Rhea" id="RHEA-COMP:17342"/>
        <dbReference type="ChEBI" id="CHEBI:33019"/>
        <dbReference type="ChEBI" id="CHEBI:61557"/>
        <dbReference type="ChEBI" id="CHEBI:140395"/>
        <dbReference type="EC" id="2.7.7.6"/>
    </reaction>
</comment>
<evidence type="ECO:0000313" key="13">
    <source>
        <dbReference type="Proteomes" id="UP000242501"/>
    </source>
</evidence>
<dbReference type="AlphaFoldDB" id="A0A1G6I0B5"/>
<comment type="subunit">
    <text evidence="11">The RNAP catalytic core consists of 2 alpha, 1 beta, 1 beta' and 1 omega subunit. When a sigma factor is associated with the core the holoenzyme is formed, which can initiate transcription.</text>
</comment>
<dbReference type="GO" id="GO:0003677">
    <property type="term" value="F:DNA binding"/>
    <property type="evidence" value="ECO:0007669"/>
    <property type="project" value="UniProtKB-UniRule"/>
</dbReference>
<evidence type="ECO:0000256" key="5">
    <source>
        <dbReference type="ARBA" id="ARBA00022679"/>
    </source>
</evidence>
<dbReference type="InterPro" id="IPR036161">
    <property type="entry name" value="RPB6/omega-like_sf"/>
</dbReference>
<protein>
    <recommendedName>
        <fullName evidence="3 11">DNA-directed RNA polymerase subunit omega</fullName>
        <shortName evidence="11">RNAP omega subunit</shortName>
        <ecNumber evidence="2 11">2.7.7.6</ecNumber>
    </recommendedName>
    <alternativeName>
        <fullName evidence="9 11">RNA polymerase omega subunit</fullName>
    </alternativeName>
    <alternativeName>
        <fullName evidence="8 11">Transcriptase subunit omega</fullName>
    </alternativeName>
</protein>
<dbReference type="HAMAP" id="MF_00366">
    <property type="entry name" value="RNApol_bact_RpoZ"/>
    <property type="match status" value="1"/>
</dbReference>
<dbReference type="NCBIfam" id="TIGR00690">
    <property type="entry name" value="rpoZ"/>
    <property type="match status" value="1"/>
</dbReference>
<organism evidence="12 13">
    <name type="scientific">Acinetobacter boissieri</name>
    <dbReference type="NCBI Taxonomy" id="1219383"/>
    <lineage>
        <taxon>Bacteria</taxon>
        <taxon>Pseudomonadati</taxon>
        <taxon>Pseudomonadota</taxon>
        <taxon>Gammaproteobacteria</taxon>
        <taxon>Moraxellales</taxon>
        <taxon>Moraxellaceae</taxon>
        <taxon>Acinetobacter</taxon>
    </lineage>
</organism>
<keyword evidence="5 11" id="KW-0808">Transferase</keyword>
<proteinExistence type="inferred from homology"/>
<dbReference type="InterPro" id="IPR006110">
    <property type="entry name" value="Pol_omega/Rpo6/RPB6"/>
</dbReference>
<dbReference type="Proteomes" id="UP000242501">
    <property type="component" value="Unassembled WGS sequence"/>
</dbReference>
<evidence type="ECO:0000256" key="4">
    <source>
        <dbReference type="ARBA" id="ARBA00022478"/>
    </source>
</evidence>
<dbReference type="Pfam" id="PF01192">
    <property type="entry name" value="RNA_pol_Rpb6"/>
    <property type="match status" value="1"/>
</dbReference>
<name>A0A1G6I0B5_9GAMM</name>
<accession>A0A1G6I0B5</accession>
<dbReference type="GO" id="GO:0000428">
    <property type="term" value="C:DNA-directed RNA polymerase complex"/>
    <property type="evidence" value="ECO:0007669"/>
    <property type="project" value="UniProtKB-KW"/>
</dbReference>
<reference evidence="13" key="1">
    <citation type="submission" date="2016-09" db="EMBL/GenBank/DDBJ databases">
        <authorList>
            <person name="Varghese N."/>
            <person name="Submissions S."/>
        </authorList>
    </citation>
    <scope>NUCLEOTIDE SEQUENCE [LARGE SCALE GENOMIC DNA]</scope>
    <source>
        <strain evidence="13">ANC 4422</strain>
    </source>
</reference>
<dbReference type="SUPFAM" id="SSF63562">
    <property type="entry name" value="RPB6/omega subunit-like"/>
    <property type="match status" value="1"/>
</dbReference>